<dbReference type="InterPro" id="IPR050727">
    <property type="entry name" value="GH43_arabinanases"/>
</dbReference>
<dbReference type="InterPro" id="IPR016840">
    <property type="entry name" value="Glyco_hydro_43_endo_a_Ara-ase"/>
</dbReference>
<evidence type="ECO:0000256" key="3">
    <source>
        <dbReference type="ARBA" id="ARBA00009865"/>
    </source>
</evidence>
<dbReference type="KEGG" id="ela:UCREL1_2859"/>
<dbReference type="EC" id="3.2.1.99" evidence="4"/>
<dbReference type="CDD" id="cd18831">
    <property type="entry name" value="GH43_AnAbnA-like"/>
    <property type="match status" value="1"/>
</dbReference>
<evidence type="ECO:0000256" key="2">
    <source>
        <dbReference type="ARBA" id="ARBA00004834"/>
    </source>
</evidence>
<comment type="similarity">
    <text evidence="3">Belongs to the glycosyl hydrolase 43 family.</text>
</comment>
<dbReference type="UniPathway" id="UPA00667"/>
<dbReference type="SUPFAM" id="SSF75005">
    <property type="entry name" value="Arabinanase/levansucrase/invertase"/>
    <property type="match status" value="1"/>
</dbReference>
<dbReference type="GO" id="GO:0046558">
    <property type="term" value="F:arabinan endo-1,5-alpha-L-arabinosidase activity"/>
    <property type="evidence" value="ECO:0007669"/>
    <property type="project" value="UniProtKB-EC"/>
</dbReference>
<keyword evidence="6" id="KW-0326">Glycosidase</keyword>
<reference evidence="12" key="1">
    <citation type="journal article" date="2013" name="Genome Announc.">
        <title>Draft genome sequence of the grapevine dieback fungus Eutypa lata UCR-EL1.</title>
        <authorList>
            <person name="Blanco-Ulate B."/>
            <person name="Rolshausen P.E."/>
            <person name="Cantu D."/>
        </authorList>
    </citation>
    <scope>NUCLEOTIDE SEQUENCE [LARGE SCALE GENOMIC DNA]</scope>
    <source>
        <strain evidence="12">UCR-EL1</strain>
    </source>
</reference>
<keyword evidence="5 11" id="KW-0378">Hydrolase</keyword>
<name>M7TTY2_EUTLA</name>
<keyword evidence="12" id="KW-1185">Reference proteome</keyword>
<comment type="pathway">
    <text evidence="2">Glycan metabolism; L-arabinan degradation.</text>
</comment>
<proteinExistence type="inferred from homology"/>
<evidence type="ECO:0000256" key="8">
    <source>
        <dbReference type="PIRSR" id="PIRSR606710-1"/>
    </source>
</evidence>
<evidence type="ECO:0000256" key="4">
    <source>
        <dbReference type="ARBA" id="ARBA00012586"/>
    </source>
</evidence>
<feature type="signal peptide" evidence="10">
    <location>
        <begin position="1"/>
        <end position="22"/>
    </location>
</feature>
<feature type="site" description="Important for catalytic activity, responsible for pKa modulation of the active site Glu and correct orientation of both the proton donor and substrate" evidence="9">
    <location>
        <position position="149"/>
    </location>
</feature>
<evidence type="ECO:0000313" key="12">
    <source>
        <dbReference type="Proteomes" id="UP000012174"/>
    </source>
</evidence>
<protein>
    <recommendedName>
        <fullName evidence="4">arabinan endo-1,5-alpha-L-arabinosidase</fullName>
        <ecNumber evidence="4">3.2.1.99</ecNumber>
    </recommendedName>
    <alternativeName>
        <fullName evidence="7">Endo-1,5-alpha-L-arabinanase A</fullName>
    </alternativeName>
</protein>
<dbReference type="Gene3D" id="2.115.10.20">
    <property type="entry name" value="Glycosyl hydrolase domain, family 43"/>
    <property type="match status" value="1"/>
</dbReference>
<accession>M7TTY2</accession>
<dbReference type="InterPro" id="IPR023296">
    <property type="entry name" value="Glyco_hydro_beta-prop_sf"/>
</dbReference>
<evidence type="ECO:0000256" key="1">
    <source>
        <dbReference type="ARBA" id="ARBA00000375"/>
    </source>
</evidence>
<dbReference type="eggNOG" id="ENOG502QTQG">
    <property type="taxonomic scope" value="Eukaryota"/>
</dbReference>
<dbReference type="PANTHER" id="PTHR43301">
    <property type="entry name" value="ARABINAN ENDO-1,5-ALPHA-L-ARABINOSIDASE"/>
    <property type="match status" value="1"/>
</dbReference>
<evidence type="ECO:0000256" key="7">
    <source>
        <dbReference type="ARBA" id="ARBA00042202"/>
    </source>
</evidence>
<evidence type="ECO:0000256" key="10">
    <source>
        <dbReference type="SAM" id="SignalP"/>
    </source>
</evidence>
<dbReference type="OrthoDB" id="195678at2759"/>
<dbReference type="STRING" id="1287681.M7TTY2"/>
<evidence type="ECO:0000256" key="5">
    <source>
        <dbReference type="ARBA" id="ARBA00022801"/>
    </source>
</evidence>
<feature type="active site" description="Proton acceptor" evidence="8">
    <location>
        <position position="36"/>
    </location>
</feature>
<dbReference type="PIRSF" id="PIRSF026534">
    <property type="entry name" value="Endo_alpha-L-arabinosidase"/>
    <property type="match status" value="1"/>
</dbReference>
<dbReference type="Proteomes" id="UP000012174">
    <property type="component" value="Unassembled WGS sequence"/>
</dbReference>
<evidence type="ECO:0000256" key="6">
    <source>
        <dbReference type="ARBA" id="ARBA00023295"/>
    </source>
</evidence>
<keyword evidence="10" id="KW-0732">Signal</keyword>
<dbReference type="HOGENOM" id="CLU_009397_5_0_1"/>
<dbReference type="PANTHER" id="PTHR43301:SF3">
    <property type="entry name" value="ARABINAN ENDO-1,5-ALPHA-L-ARABINOSIDASE A-RELATED"/>
    <property type="match status" value="1"/>
</dbReference>
<evidence type="ECO:0000256" key="9">
    <source>
        <dbReference type="PIRSR" id="PIRSR606710-2"/>
    </source>
</evidence>
<comment type="catalytic activity">
    <reaction evidence="1">
        <text>Endohydrolysis of (1-&gt;5)-alpha-arabinofuranosidic linkages in (1-&gt;5)-arabinans.</text>
        <dbReference type="EC" id="3.2.1.99"/>
    </reaction>
</comment>
<evidence type="ECO:0000313" key="11">
    <source>
        <dbReference type="EMBL" id="EMR70110.1"/>
    </source>
</evidence>
<dbReference type="EMBL" id="KB705964">
    <property type="protein sequence ID" value="EMR70110.1"/>
    <property type="molecule type" value="Genomic_DNA"/>
</dbReference>
<dbReference type="AlphaFoldDB" id="M7TTY2"/>
<dbReference type="GO" id="GO:0031222">
    <property type="term" value="P:arabinan catabolic process"/>
    <property type="evidence" value="ECO:0007669"/>
    <property type="project" value="UniProtKB-UniPathway"/>
</dbReference>
<dbReference type="InterPro" id="IPR006710">
    <property type="entry name" value="Glyco_hydro_43"/>
</dbReference>
<sequence length="301" mass="31436">MVFASRIISAALPLVGAVLGYANPNECTGTCVNTHDPSIIQGSDGTYYRFSTGGKIAVHTAPDITGPWEYQGAALPDGSTIDLDGNQDLWAPEVVQIGDTYYMYYSVSAFGVQDSAIGVATSSSLDVGTWADGGAVVQSASGSAFNAIDPSLINADGTYLLTFGSFWEDIHQVALADPPTSSAGGDPYQVAFDPTTTAEEGAAVFQNGDFYYLFYSKGKCCGYDADMPEAGAEYKIMVCRSSTATGGFVDASGADCTSGGGTVVLESHDNVYGPGGQGIYDDPTHGPVSRPYLRIVVLKLY</sequence>
<organism evidence="11 12">
    <name type="scientific">Eutypa lata (strain UCR-EL1)</name>
    <name type="common">Grapevine dieback disease fungus</name>
    <name type="synonym">Eutypa armeniacae</name>
    <dbReference type="NCBI Taxonomy" id="1287681"/>
    <lineage>
        <taxon>Eukaryota</taxon>
        <taxon>Fungi</taxon>
        <taxon>Dikarya</taxon>
        <taxon>Ascomycota</taxon>
        <taxon>Pezizomycotina</taxon>
        <taxon>Sordariomycetes</taxon>
        <taxon>Xylariomycetidae</taxon>
        <taxon>Xylariales</taxon>
        <taxon>Diatrypaceae</taxon>
        <taxon>Eutypa</taxon>
    </lineage>
</organism>
<feature type="chain" id="PRO_5004086038" description="arabinan endo-1,5-alpha-L-arabinosidase" evidence="10">
    <location>
        <begin position="23"/>
        <end position="301"/>
    </location>
</feature>
<dbReference type="OMA" id="GHLWAPD"/>
<feature type="active site" description="Proton donor" evidence="8">
    <location>
        <position position="200"/>
    </location>
</feature>
<dbReference type="Pfam" id="PF04616">
    <property type="entry name" value="Glyco_hydro_43"/>
    <property type="match status" value="1"/>
</dbReference>
<gene>
    <name evidence="11" type="ORF">UCREL1_2859</name>
</gene>